<gene>
    <name evidence="2" type="ORF">R54839_PPFHFPJH_01438</name>
</gene>
<reference evidence="2 3" key="1">
    <citation type="submission" date="2023-10" db="EMBL/GenBank/DDBJ databases">
        <authorList>
            <person name="Botero Cardona J."/>
        </authorList>
    </citation>
    <scope>NUCLEOTIDE SEQUENCE [LARGE SCALE GENOMIC DNA]</scope>
    <source>
        <strain evidence="2 3">R-54839</strain>
    </source>
</reference>
<evidence type="ECO:0000313" key="3">
    <source>
        <dbReference type="Proteomes" id="UP001314261"/>
    </source>
</evidence>
<accession>A0ABM9N075</accession>
<protein>
    <submittedName>
        <fullName evidence="2">Uncharacterized protein</fullName>
    </submittedName>
</protein>
<keyword evidence="1" id="KW-0812">Transmembrane</keyword>
<dbReference type="Proteomes" id="UP001314261">
    <property type="component" value="Unassembled WGS sequence"/>
</dbReference>
<keyword evidence="1" id="KW-0472">Membrane</keyword>
<name>A0ABM9N075_9LACO</name>
<feature type="transmembrane region" description="Helical" evidence="1">
    <location>
        <begin position="34"/>
        <end position="58"/>
    </location>
</feature>
<evidence type="ECO:0000256" key="1">
    <source>
        <dbReference type="SAM" id="Phobius"/>
    </source>
</evidence>
<comment type="caution">
    <text evidence="2">The sequence shown here is derived from an EMBL/GenBank/DDBJ whole genome shotgun (WGS) entry which is preliminary data.</text>
</comment>
<evidence type="ECO:0000313" key="2">
    <source>
        <dbReference type="EMBL" id="CAK1252263.1"/>
    </source>
</evidence>
<keyword evidence="1" id="KW-1133">Transmembrane helix</keyword>
<dbReference type="EMBL" id="CAUZLR010000010">
    <property type="protein sequence ID" value="CAK1252263.1"/>
    <property type="molecule type" value="Genomic_DNA"/>
</dbReference>
<sequence length="73" mass="8603">MIKVVKFLIWLVRWYLMILGYVGLIYSSLVHKMINFYTVTGTILAILLFCAYLLYVLLDRLGTMLIKRYGGRH</sequence>
<organism evidence="2 3">
    <name type="scientific">Fructobacillus fructosus</name>
    <dbReference type="NCBI Taxonomy" id="1631"/>
    <lineage>
        <taxon>Bacteria</taxon>
        <taxon>Bacillati</taxon>
        <taxon>Bacillota</taxon>
        <taxon>Bacilli</taxon>
        <taxon>Lactobacillales</taxon>
        <taxon>Lactobacillaceae</taxon>
        <taxon>Fructobacillus</taxon>
    </lineage>
</organism>
<feature type="transmembrane region" description="Helical" evidence="1">
    <location>
        <begin position="7"/>
        <end position="28"/>
    </location>
</feature>
<keyword evidence="3" id="KW-1185">Reference proteome</keyword>
<proteinExistence type="predicted"/>